<name>A0ABX8WQF8_9GAMM</name>
<accession>A0ABX8WQF8</accession>
<dbReference type="RefSeq" id="WP_220379337.1">
    <property type="nucleotide sequence ID" value="NZ_CP080544.1"/>
</dbReference>
<reference evidence="1 2" key="1">
    <citation type="submission" date="2021-08" db="EMBL/GenBank/DDBJ databases">
        <title>Lysobacter sp. strain CJ11 Genome sequencing and assembly.</title>
        <authorList>
            <person name="Kim I."/>
        </authorList>
    </citation>
    <scope>NUCLEOTIDE SEQUENCE [LARGE SCALE GENOMIC DNA]</scope>
    <source>
        <strain evidence="1 2">CJ11</strain>
    </source>
</reference>
<protein>
    <submittedName>
        <fullName evidence="1">DUF3301 domain-containing protein</fullName>
    </submittedName>
</protein>
<evidence type="ECO:0000313" key="1">
    <source>
        <dbReference type="EMBL" id="QYR52552.1"/>
    </source>
</evidence>
<dbReference type="Pfam" id="PF11743">
    <property type="entry name" value="DUF3301"/>
    <property type="match status" value="1"/>
</dbReference>
<dbReference type="EMBL" id="CP080544">
    <property type="protein sequence ID" value="QYR52552.1"/>
    <property type="molecule type" value="Genomic_DNA"/>
</dbReference>
<organism evidence="1 2">
    <name type="scientific">Lysobacter soyae</name>
    <dbReference type="NCBI Taxonomy" id="2764185"/>
    <lineage>
        <taxon>Bacteria</taxon>
        <taxon>Pseudomonadati</taxon>
        <taxon>Pseudomonadota</taxon>
        <taxon>Gammaproteobacteria</taxon>
        <taxon>Lysobacterales</taxon>
        <taxon>Lysobacteraceae</taxon>
        <taxon>Lysobacter</taxon>
    </lineage>
</organism>
<gene>
    <name evidence="1" type="ORF">H8L67_08120</name>
</gene>
<proteinExistence type="predicted"/>
<dbReference type="Proteomes" id="UP000824755">
    <property type="component" value="Chromosome"/>
</dbReference>
<sequence>MGEALFALIAFMLLFFWWDSTRKAADRARELGRNACKAAGVQWLDESVQQIKSRWTRSDSGWLTLERTYRFDYSHDGAERHEGRLVLREGRLVGFVGPTREVVAFQ</sequence>
<keyword evidence="2" id="KW-1185">Reference proteome</keyword>
<evidence type="ECO:0000313" key="2">
    <source>
        <dbReference type="Proteomes" id="UP000824755"/>
    </source>
</evidence>
<dbReference type="InterPro" id="IPR021732">
    <property type="entry name" value="DUF3301"/>
</dbReference>